<dbReference type="Proteomes" id="UP000008066">
    <property type="component" value="Unassembled WGS sequence"/>
</dbReference>
<dbReference type="RefSeq" id="XP_006693835.1">
    <property type="nucleotide sequence ID" value="XM_006693772.1"/>
</dbReference>
<dbReference type="KEGG" id="cthr:CTHT_0033990"/>
<comment type="similarity">
    <text evidence="1">Belongs to the TTI2 family.</text>
</comment>
<evidence type="ECO:0000313" key="2">
    <source>
        <dbReference type="EMBL" id="EGS21539.1"/>
    </source>
</evidence>
<reference evidence="2 3" key="1">
    <citation type="journal article" date="2011" name="Cell">
        <title>Insight into structure and assembly of the nuclear pore complex by utilizing the genome of a eukaryotic thermophile.</title>
        <authorList>
            <person name="Amlacher S."/>
            <person name="Sarges P."/>
            <person name="Flemming D."/>
            <person name="van Noort V."/>
            <person name="Kunze R."/>
            <person name="Devos D.P."/>
            <person name="Arumugam M."/>
            <person name="Bork P."/>
            <person name="Hurt E."/>
        </authorList>
    </citation>
    <scope>NUCLEOTIDE SEQUENCE [LARGE SCALE GENOMIC DNA]</scope>
    <source>
        <strain evidence="3">DSM 1495 / CBS 144.50 / IMI 039719</strain>
    </source>
</reference>
<accession>G0S631</accession>
<organism evidence="3">
    <name type="scientific">Chaetomium thermophilum (strain DSM 1495 / CBS 144.50 / IMI 039719)</name>
    <name type="common">Thermochaetoides thermophila</name>
    <dbReference type="NCBI Taxonomy" id="759272"/>
    <lineage>
        <taxon>Eukaryota</taxon>
        <taxon>Fungi</taxon>
        <taxon>Dikarya</taxon>
        <taxon>Ascomycota</taxon>
        <taxon>Pezizomycotina</taxon>
        <taxon>Sordariomycetes</taxon>
        <taxon>Sordariomycetidae</taxon>
        <taxon>Sordariales</taxon>
        <taxon>Chaetomiaceae</taxon>
        <taxon>Thermochaetoides</taxon>
    </lineage>
</organism>
<dbReference type="GO" id="GO:0005634">
    <property type="term" value="C:nucleus"/>
    <property type="evidence" value="ECO:0007669"/>
    <property type="project" value="TreeGrafter"/>
</dbReference>
<dbReference type="GeneID" id="18257437"/>
<dbReference type="AlphaFoldDB" id="G0S631"/>
<dbReference type="OMA" id="WIGMNES"/>
<keyword evidence="3" id="KW-1185">Reference proteome</keyword>
<evidence type="ECO:0000313" key="3">
    <source>
        <dbReference type="Proteomes" id="UP000008066"/>
    </source>
</evidence>
<dbReference type="OrthoDB" id="6417021at2759"/>
<dbReference type="GO" id="GO:0005829">
    <property type="term" value="C:cytosol"/>
    <property type="evidence" value="ECO:0007669"/>
    <property type="project" value="TreeGrafter"/>
</dbReference>
<dbReference type="PANTHER" id="PTHR32226">
    <property type="entry name" value="TELO2-INTERACTING PROTEIN 2"/>
    <property type="match status" value="1"/>
</dbReference>
<name>G0S631_CHATD</name>
<dbReference type="HOGENOM" id="CLU_024466_3_0_1"/>
<dbReference type="STRING" id="759272.G0S631"/>
<dbReference type="PANTHER" id="PTHR32226:SF2">
    <property type="entry name" value="TELO2-INTERACTING PROTEIN 2"/>
    <property type="match status" value="1"/>
</dbReference>
<protein>
    <submittedName>
        <fullName evidence="2">Uncharacterized protein</fullName>
    </submittedName>
</protein>
<dbReference type="InterPro" id="IPR018870">
    <property type="entry name" value="Tti2"/>
</dbReference>
<dbReference type="EMBL" id="GL988041">
    <property type="protein sequence ID" value="EGS21539.1"/>
    <property type="molecule type" value="Genomic_DNA"/>
</dbReference>
<gene>
    <name evidence="2" type="ORF">CTHT_0033990</name>
</gene>
<dbReference type="eggNOG" id="ENOG502S3SJ">
    <property type="taxonomic scope" value="Eukaryota"/>
</dbReference>
<proteinExistence type="inferred from homology"/>
<sequence length="451" mass="50467">MKWFEALSTSAASCLDYPNSTTEAYNQLSQHVPQSFTIEELRHAAEGFLARNESIAAESLLAVLTCLRYPQRLANLPSSELSSLQRLARIIADAIAPVITKSQDAIDDDDDIPAVFNDELKQAREQLVNCSRTLSNLGIEALDELLAISDNEVKFDEETLITILAFTDQEKDDWNPSENPETTARATRILEQQLQSNSGAKDSFITEIILQRYLRPLFSRSKPTSITSSGRKAEYIDSIRRGENIPDDTSLTKPWKYTDLRAVPAISWAVAQADKSLIAQHWPLYTPVLLTLADDNSTPLRRRGLLLMTDFLSKLPSKILRSTGLASVFEDAAFPTLAFLPSLTPDDASVQLLPAAYEVLRTLARKRAEAETELGSGEKEKMALLDKVMREGVFMGYFHAKEHVRVVEVLCRETQIILGEMGVHGVKHLKVRKSPERRMVESLDRPRVNSL</sequence>
<dbReference type="GO" id="GO:0110078">
    <property type="term" value="C:TTT Hsp90 cochaperone complex"/>
    <property type="evidence" value="ECO:0007669"/>
    <property type="project" value="InterPro"/>
</dbReference>
<evidence type="ECO:0000256" key="1">
    <source>
        <dbReference type="ARBA" id="ARBA00034736"/>
    </source>
</evidence>
<dbReference type="Pfam" id="PF10521">
    <property type="entry name" value="Tti2"/>
    <property type="match status" value="1"/>
</dbReference>